<evidence type="ECO:0008006" key="3">
    <source>
        <dbReference type="Google" id="ProtNLM"/>
    </source>
</evidence>
<protein>
    <recommendedName>
        <fullName evidence="3">Competence protein CoiA</fullName>
    </recommendedName>
</protein>
<sequence>MERAFNPLGQLVHAKNAHKYGVVYTCPCCGARVFKAEGRVQSAHFRHERGQGSERCELYVQRLSGSSHLHDYSLMISRPFITFEPLERDWELFITFPYLTPSQAMQCDVHHLHFKIKCNEMNSFISSAQLWPNSSENKLWIVPKQGYSFSFATRKDEKCYEKLGLFWPEYIKGFQNHTYLFRPINQSFCMIEPRELSLSDTFYMMSRKKIEFPREMDVTPLNQKYGWFAYKIRLPFLLAEPLIEWFRQFGYDLKPPYYYLDIVAPSVFGRKGEAMLIGTGKCRIQISFRDFQLQKYSLVHIQPDYTSREYPLSSSYVDIILHKKGFHTFYIKKHEGKMLHLFYDPNANPCFSERLESGVVADQRTLALCEEKSILKYTTVSVTDPLLFPYWIKEKNRFARELSQGGEFFHPSVEKLFIPGVWAFDFSAQEMRDLAHPDWRKVLLAYMQLEQTKCCWISNEQYRFLEFLLQDVGDKMLRAKLAYYVKTYRNKVPKIVKEFIDGRRSS</sequence>
<evidence type="ECO:0000313" key="2">
    <source>
        <dbReference type="Proteomes" id="UP001589785"/>
    </source>
</evidence>
<proteinExistence type="predicted"/>
<dbReference type="RefSeq" id="WP_245629378.1">
    <property type="nucleotide sequence ID" value="NZ_JBHLVN010000068.1"/>
</dbReference>
<organism evidence="1 2">
    <name type="scientific">Geobacillus jurassicus</name>
    <dbReference type="NCBI Taxonomy" id="235932"/>
    <lineage>
        <taxon>Bacteria</taxon>
        <taxon>Bacillati</taxon>
        <taxon>Bacillota</taxon>
        <taxon>Bacilli</taxon>
        <taxon>Bacillales</taxon>
        <taxon>Anoxybacillaceae</taxon>
        <taxon>Geobacillus</taxon>
    </lineage>
</organism>
<gene>
    <name evidence="1" type="ORF">ACFFHQ_12555</name>
</gene>
<accession>A0ABV6GUS0</accession>
<reference evidence="1 2" key="1">
    <citation type="submission" date="2024-09" db="EMBL/GenBank/DDBJ databases">
        <authorList>
            <person name="Sun Q."/>
            <person name="Mori K."/>
        </authorList>
    </citation>
    <scope>NUCLEOTIDE SEQUENCE [LARGE SCALE GENOMIC DNA]</scope>
    <source>
        <strain evidence="1 2">CCM 7224</strain>
    </source>
</reference>
<dbReference type="EMBL" id="JBHLVN010000068">
    <property type="protein sequence ID" value="MFC0298243.1"/>
    <property type="molecule type" value="Genomic_DNA"/>
</dbReference>
<evidence type="ECO:0000313" key="1">
    <source>
        <dbReference type="EMBL" id="MFC0298243.1"/>
    </source>
</evidence>
<dbReference type="Proteomes" id="UP001589785">
    <property type="component" value="Unassembled WGS sequence"/>
</dbReference>
<name>A0ABV6GUS0_9BACL</name>
<comment type="caution">
    <text evidence="1">The sequence shown here is derived from an EMBL/GenBank/DDBJ whole genome shotgun (WGS) entry which is preliminary data.</text>
</comment>
<keyword evidence="2" id="KW-1185">Reference proteome</keyword>